<sequence>MSATYLPPVMMGFETIFLNIYLAGMNEETLALLAIAETHPKLTHFITTSVPAGLHNSRHGLLAVNEGDDLELNGKDGIPFVREQAAIQARGESRGAISEAAASLQSMANFCGNQHIGFPRVANSDRDFFRDEGAVWPKVGELGLAARKGLEAEFLAPTSSRVHGASSVGITTRFTRHAPKRRTTTFTARPCASPRLEPLWVAKMTALLLRPKKHFAARIAGFVDDFDGLRRLLADGEAYPSVRSDLAIAQSLPAVPTAEYSRHLQRRCPACNRLLSDGCCPMTHLLNLYRQNPQPANAPLFCLHEKPFSQQNVIQLLRNQLRRCNIAMPERYKGHSFRRGAAQTAHDNSLSEDHIKALGCSSSSQEDCRHSPSLSYLLLHLKTTTLWAQEVGPGPSLARQNWLSEITYSITPARSSLAPTPPKHATIQCPTPYTSAGDWCRYITPGVAAAYLIMDPNMRQKSDERELVSAAVGLGTSGLEFVLHSPFSPG</sequence>
<name>A0ACB6QMI6_9PLEO</name>
<keyword evidence="2" id="KW-1185">Reference proteome</keyword>
<dbReference type="Proteomes" id="UP000799755">
    <property type="component" value="Unassembled WGS sequence"/>
</dbReference>
<protein>
    <submittedName>
        <fullName evidence="1">Uncharacterized protein</fullName>
    </submittedName>
</protein>
<evidence type="ECO:0000313" key="1">
    <source>
        <dbReference type="EMBL" id="KAF2467740.1"/>
    </source>
</evidence>
<gene>
    <name evidence="1" type="ORF">BDR25DRAFT_395189</name>
</gene>
<comment type="caution">
    <text evidence="1">The sequence shown here is derived from an EMBL/GenBank/DDBJ whole genome shotgun (WGS) entry which is preliminary data.</text>
</comment>
<organism evidence="1 2">
    <name type="scientific">Lindgomyces ingoldianus</name>
    <dbReference type="NCBI Taxonomy" id="673940"/>
    <lineage>
        <taxon>Eukaryota</taxon>
        <taxon>Fungi</taxon>
        <taxon>Dikarya</taxon>
        <taxon>Ascomycota</taxon>
        <taxon>Pezizomycotina</taxon>
        <taxon>Dothideomycetes</taxon>
        <taxon>Pleosporomycetidae</taxon>
        <taxon>Pleosporales</taxon>
        <taxon>Lindgomycetaceae</taxon>
        <taxon>Lindgomyces</taxon>
    </lineage>
</organism>
<evidence type="ECO:0000313" key="2">
    <source>
        <dbReference type="Proteomes" id="UP000799755"/>
    </source>
</evidence>
<accession>A0ACB6QMI6</accession>
<reference evidence="1" key="1">
    <citation type="journal article" date="2020" name="Stud. Mycol.">
        <title>101 Dothideomycetes genomes: a test case for predicting lifestyles and emergence of pathogens.</title>
        <authorList>
            <person name="Haridas S."/>
            <person name="Albert R."/>
            <person name="Binder M."/>
            <person name="Bloem J."/>
            <person name="Labutti K."/>
            <person name="Salamov A."/>
            <person name="Andreopoulos B."/>
            <person name="Baker S."/>
            <person name="Barry K."/>
            <person name="Bills G."/>
            <person name="Bluhm B."/>
            <person name="Cannon C."/>
            <person name="Castanera R."/>
            <person name="Culley D."/>
            <person name="Daum C."/>
            <person name="Ezra D."/>
            <person name="Gonzalez J."/>
            <person name="Henrissat B."/>
            <person name="Kuo A."/>
            <person name="Liang C."/>
            <person name="Lipzen A."/>
            <person name="Lutzoni F."/>
            <person name="Magnuson J."/>
            <person name="Mondo S."/>
            <person name="Nolan M."/>
            <person name="Ohm R."/>
            <person name="Pangilinan J."/>
            <person name="Park H.-J."/>
            <person name="Ramirez L."/>
            <person name="Alfaro M."/>
            <person name="Sun H."/>
            <person name="Tritt A."/>
            <person name="Yoshinaga Y."/>
            <person name="Zwiers L.-H."/>
            <person name="Turgeon B."/>
            <person name="Goodwin S."/>
            <person name="Spatafora J."/>
            <person name="Crous P."/>
            <person name="Grigoriev I."/>
        </authorList>
    </citation>
    <scope>NUCLEOTIDE SEQUENCE</scope>
    <source>
        <strain evidence="1">ATCC 200398</strain>
    </source>
</reference>
<dbReference type="EMBL" id="MU003519">
    <property type="protein sequence ID" value="KAF2467740.1"/>
    <property type="molecule type" value="Genomic_DNA"/>
</dbReference>
<proteinExistence type="predicted"/>